<proteinExistence type="predicted"/>
<dbReference type="Proteomes" id="UP000018888">
    <property type="component" value="Unassembled WGS sequence"/>
</dbReference>
<organism evidence="2 3">
    <name type="scientific">Rhizophagus irregularis (strain DAOM 181602 / DAOM 197198 / MUCL 43194)</name>
    <name type="common">Arbuscular mycorrhizal fungus</name>
    <name type="synonym">Glomus intraradices</name>
    <dbReference type="NCBI Taxonomy" id="747089"/>
    <lineage>
        <taxon>Eukaryota</taxon>
        <taxon>Fungi</taxon>
        <taxon>Fungi incertae sedis</taxon>
        <taxon>Mucoromycota</taxon>
        <taxon>Glomeromycotina</taxon>
        <taxon>Glomeromycetes</taxon>
        <taxon>Glomerales</taxon>
        <taxon>Glomeraceae</taxon>
        <taxon>Rhizophagus</taxon>
    </lineage>
</organism>
<evidence type="ECO:0000259" key="1">
    <source>
        <dbReference type="Pfam" id="PF25794"/>
    </source>
</evidence>
<accession>A0A2P4PKE0</accession>
<dbReference type="Pfam" id="PF25794">
    <property type="entry name" value="SACS"/>
    <property type="match status" value="1"/>
</dbReference>
<feature type="non-terminal residue" evidence="2">
    <location>
        <position position="228"/>
    </location>
</feature>
<reference evidence="2 3" key="2">
    <citation type="journal article" date="2018" name="New Phytol.">
        <title>High intraspecific genome diversity in the model arbuscular mycorrhizal symbiont Rhizophagus irregularis.</title>
        <authorList>
            <person name="Chen E.C.H."/>
            <person name="Morin E."/>
            <person name="Beaudet D."/>
            <person name="Noel J."/>
            <person name="Yildirir G."/>
            <person name="Ndikumana S."/>
            <person name="Charron P."/>
            <person name="St-Onge C."/>
            <person name="Giorgi J."/>
            <person name="Kruger M."/>
            <person name="Marton T."/>
            <person name="Ropars J."/>
            <person name="Grigoriev I.V."/>
            <person name="Hainaut M."/>
            <person name="Henrissat B."/>
            <person name="Roux C."/>
            <person name="Martin F."/>
            <person name="Corradi N."/>
        </authorList>
    </citation>
    <scope>NUCLEOTIDE SEQUENCE [LARGE SCALE GENOMIC DNA]</scope>
    <source>
        <strain evidence="2 3">DAOM 197198</strain>
    </source>
</reference>
<dbReference type="PANTHER" id="PTHR15600">
    <property type="entry name" value="SACSIN"/>
    <property type="match status" value="1"/>
</dbReference>
<dbReference type="InterPro" id="IPR036890">
    <property type="entry name" value="HATPase_C_sf"/>
</dbReference>
<dbReference type="SUPFAM" id="SSF55874">
    <property type="entry name" value="ATPase domain of HSP90 chaperone/DNA topoisomerase II/histidine kinase"/>
    <property type="match status" value="1"/>
</dbReference>
<comment type="caution">
    <text evidence="2">The sequence shown here is derived from an EMBL/GenBank/DDBJ whole genome shotgun (WGS) entry which is preliminary data.</text>
</comment>
<dbReference type="InterPro" id="IPR052972">
    <property type="entry name" value="Sacsin_chaperone_reg"/>
</dbReference>
<evidence type="ECO:0000313" key="2">
    <source>
        <dbReference type="EMBL" id="POG65863.1"/>
    </source>
</evidence>
<protein>
    <recommendedName>
        <fullName evidence="1">Sacsin/Nov domain-containing protein</fullName>
    </recommendedName>
</protein>
<name>A0A2P4PKE0_RHIID</name>
<dbReference type="GO" id="GO:0030544">
    <property type="term" value="F:Hsp70 protein binding"/>
    <property type="evidence" value="ECO:0007669"/>
    <property type="project" value="TreeGrafter"/>
</dbReference>
<feature type="domain" description="Sacsin/Nov" evidence="1">
    <location>
        <begin position="44"/>
        <end position="227"/>
    </location>
</feature>
<reference evidence="2 3" key="1">
    <citation type="journal article" date="2013" name="Proc. Natl. Acad. Sci. U.S.A.">
        <title>Genome of an arbuscular mycorrhizal fungus provides insight into the oldest plant symbiosis.</title>
        <authorList>
            <person name="Tisserant E."/>
            <person name="Malbreil M."/>
            <person name="Kuo A."/>
            <person name="Kohler A."/>
            <person name="Symeonidi A."/>
            <person name="Balestrini R."/>
            <person name="Charron P."/>
            <person name="Duensing N."/>
            <person name="Frei Dit Frey N."/>
            <person name="Gianinazzi-Pearson V."/>
            <person name="Gilbert L.B."/>
            <person name="Handa Y."/>
            <person name="Herr J.R."/>
            <person name="Hijri M."/>
            <person name="Koul R."/>
            <person name="Kawaguchi M."/>
            <person name="Krajinski F."/>
            <person name="Lammers P.J."/>
            <person name="Masclaux F.G."/>
            <person name="Murat C."/>
            <person name="Morin E."/>
            <person name="Ndikumana S."/>
            <person name="Pagni M."/>
            <person name="Petitpierre D."/>
            <person name="Requena N."/>
            <person name="Rosikiewicz P."/>
            <person name="Riley R."/>
            <person name="Saito K."/>
            <person name="San Clemente H."/>
            <person name="Shapiro H."/>
            <person name="van Tuinen D."/>
            <person name="Becard G."/>
            <person name="Bonfante P."/>
            <person name="Paszkowski U."/>
            <person name="Shachar-Hill Y.Y."/>
            <person name="Tuskan G.A."/>
            <person name="Young P.W."/>
            <person name="Sanders I.R."/>
            <person name="Henrissat B."/>
            <person name="Rensing S.A."/>
            <person name="Grigoriev I.V."/>
            <person name="Corradi N."/>
            <person name="Roux C."/>
            <person name="Martin F."/>
        </authorList>
    </citation>
    <scope>NUCLEOTIDE SEQUENCE [LARGE SCALE GENOMIC DNA]</scope>
    <source>
        <strain evidence="2 3">DAOM 197198</strain>
    </source>
</reference>
<dbReference type="EMBL" id="AUPC02000204">
    <property type="protein sequence ID" value="POG65863.1"/>
    <property type="molecule type" value="Genomic_DNA"/>
</dbReference>
<dbReference type="VEuPathDB" id="FungiDB:RhiirFUN_000258"/>
<evidence type="ECO:0000313" key="3">
    <source>
        <dbReference type="Proteomes" id="UP000018888"/>
    </source>
</evidence>
<dbReference type="NCBIfam" id="NF047352">
    <property type="entry name" value="P_loop_sacsin"/>
    <property type="match status" value="1"/>
</dbReference>
<dbReference type="PANTHER" id="PTHR15600:SF42">
    <property type="entry name" value="SACSIN"/>
    <property type="match status" value="1"/>
</dbReference>
<gene>
    <name evidence="2" type="ORF">GLOIN_2v1461925</name>
</gene>
<dbReference type="AlphaFoldDB" id="A0A2P4PKE0"/>
<sequence length="228" mass="26007">MSFQSYGQNETLISSIRNIIKVDFHLCFKSAFFFNGFIKLIFYQDYPFESIFKEFLQNADDAGATRYHVIVDARSHPTDSLFYDEMKAWQGPAILIFNNAKFKETDFESLMQIRVGGKQGDDTKIGKHGIGFNSCYHFTDVPSFISGDSFAFLDPQEKYLSQRGIRGLIPNNGIDGFSNKDQLVPFEGIEGIDFRSTFEGTLFRLPLRKESSDISDSIFTTDKVLELL</sequence>
<keyword evidence="3" id="KW-1185">Reference proteome</keyword>
<dbReference type="InterPro" id="IPR058210">
    <property type="entry name" value="SACS/Nov_dom"/>
</dbReference>